<dbReference type="InterPro" id="IPR001303">
    <property type="entry name" value="Aldolase_II/adducin_N"/>
</dbReference>
<dbReference type="SUPFAM" id="SSF53639">
    <property type="entry name" value="AraD/HMP-PK domain-like"/>
    <property type="match status" value="1"/>
</dbReference>
<dbReference type="RefSeq" id="WP_311628809.1">
    <property type="nucleotide sequence ID" value="NZ_JAVREN010000003.1"/>
</dbReference>
<gene>
    <name evidence="4" type="ORF">RM780_02830</name>
</gene>
<dbReference type="Pfam" id="PF00596">
    <property type="entry name" value="Aldolase_II"/>
    <property type="match status" value="1"/>
</dbReference>
<dbReference type="Gene3D" id="3.40.225.10">
    <property type="entry name" value="Class II aldolase/adducin N-terminal domain"/>
    <property type="match status" value="1"/>
</dbReference>
<evidence type="ECO:0000256" key="2">
    <source>
        <dbReference type="ARBA" id="ARBA00023239"/>
    </source>
</evidence>
<keyword evidence="1" id="KW-0479">Metal-binding</keyword>
<dbReference type="Proteomes" id="UP001183388">
    <property type="component" value="Unassembled WGS sequence"/>
</dbReference>
<evidence type="ECO:0000313" key="4">
    <source>
        <dbReference type="EMBL" id="MDT0305897.1"/>
    </source>
</evidence>
<name>A0ABU2L2V9_9ACTN</name>
<evidence type="ECO:0000259" key="3">
    <source>
        <dbReference type="SMART" id="SM01007"/>
    </source>
</evidence>
<dbReference type="SMART" id="SM01007">
    <property type="entry name" value="Aldolase_II"/>
    <property type="match status" value="1"/>
</dbReference>
<dbReference type="EMBL" id="JAVREN010000003">
    <property type="protein sequence ID" value="MDT0305897.1"/>
    <property type="molecule type" value="Genomic_DNA"/>
</dbReference>
<accession>A0ABU2L2V9</accession>
<sequence length="246" mass="25387">MPQPADEAEARVLAVRASHALAAAGQGDMVWGHVAVRDPGGRGIWIKAPGWGLEEVREDRLQLVSPRAEVLAGEGAPHKECHIHLAVLAARPDLACSVHTHAPAAVAFAALDVPLLPLSHEGALFGGADVPRFRRTGGLVSTPALGEELAAVLGEAPAALLPKHGLVAAGTGVPAAVMHAVLLERACRTQLAAASAGPVRVFSDAAEAAAKRAECWPESQLEAGWQYLVRRAARAASGAPRPPADL</sequence>
<dbReference type="InterPro" id="IPR036409">
    <property type="entry name" value="Aldolase_II/adducin_N_sf"/>
</dbReference>
<reference evidence="5" key="1">
    <citation type="submission" date="2023-07" db="EMBL/GenBank/DDBJ databases">
        <title>30 novel species of actinomycetes from the DSMZ collection.</title>
        <authorList>
            <person name="Nouioui I."/>
        </authorList>
    </citation>
    <scope>NUCLEOTIDE SEQUENCE [LARGE SCALE GENOMIC DNA]</scope>
    <source>
        <strain evidence="5">DSM 44917</strain>
    </source>
</reference>
<keyword evidence="5" id="KW-1185">Reference proteome</keyword>
<protein>
    <submittedName>
        <fullName evidence="4">Class II aldolase/adducin family protein</fullName>
    </submittedName>
</protein>
<feature type="domain" description="Class II aldolase/adducin N-terminal" evidence="3">
    <location>
        <begin position="12"/>
        <end position="191"/>
    </location>
</feature>
<organism evidence="4 5">
    <name type="scientific">Streptomyces boetiae</name>
    <dbReference type="NCBI Taxonomy" id="3075541"/>
    <lineage>
        <taxon>Bacteria</taxon>
        <taxon>Bacillati</taxon>
        <taxon>Actinomycetota</taxon>
        <taxon>Actinomycetes</taxon>
        <taxon>Kitasatosporales</taxon>
        <taxon>Streptomycetaceae</taxon>
        <taxon>Streptomyces</taxon>
    </lineage>
</organism>
<keyword evidence="2" id="KW-0456">Lyase</keyword>
<dbReference type="PANTHER" id="PTHR22789:SF0">
    <property type="entry name" value="3-OXO-TETRONATE 4-PHOSPHATE DECARBOXYLASE-RELATED"/>
    <property type="match status" value="1"/>
</dbReference>
<evidence type="ECO:0000256" key="1">
    <source>
        <dbReference type="ARBA" id="ARBA00022723"/>
    </source>
</evidence>
<dbReference type="InterPro" id="IPR050197">
    <property type="entry name" value="Aldolase_class_II_sugar_metab"/>
</dbReference>
<comment type="caution">
    <text evidence="4">The sequence shown here is derived from an EMBL/GenBank/DDBJ whole genome shotgun (WGS) entry which is preliminary data.</text>
</comment>
<dbReference type="PANTHER" id="PTHR22789">
    <property type="entry name" value="FUCULOSE PHOSPHATE ALDOLASE"/>
    <property type="match status" value="1"/>
</dbReference>
<proteinExistence type="predicted"/>
<evidence type="ECO:0000313" key="5">
    <source>
        <dbReference type="Proteomes" id="UP001183388"/>
    </source>
</evidence>